<proteinExistence type="predicted"/>
<evidence type="ECO:0000313" key="3">
    <source>
        <dbReference type="Proteomes" id="UP001322744"/>
    </source>
</evidence>
<keyword evidence="3" id="KW-1185">Reference proteome</keyword>
<feature type="compositionally biased region" description="Polar residues" evidence="1">
    <location>
        <begin position="105"/>
        <end position="119"/>
    </location>
</feature>
<dbReference type="RefSeq" id="WP_045173539.1">
    <property type="nucleotide sequence ID" value="NZ_CP139957.1"/>
</dbReference>
<gene>
    <name evidence="2" type="ORF">SOJ16_000133</name>
</gene>
<accession>A0ABZ0TZR8</accession>
<evidence type="ECO:0000256" key="1">
    <source>
        <dbReference type="SAM" id="MobiDB-lite"/>
    </source>
</evidence>
<protein>
    <submittedName>
        <fullName evidence="2">Uncharacterized protein</fullName>
    </submittedName>
</protein>
<organism evidence="2 3">
    <name type="scientific">Anaerocellum danielii</name>
    <dbReference type="NCBI Taxonomy" id="1387557"/>
    <lineage>
        <taxon>Bacteria</taxon>
        <taxon>Bacillati</taxon>
        <taxon>Bacillota</taxon>
        <taxon>Bacillota incertae sedis</taxon>
        <taxon>Caldicellulosiruptorales</taxon>
        <taxon>Caldicellulosiruptoraceae</taxon>
        <taxon>Anaerocellum</taxon>
    </lineage>
</organism>
<dbReference type="Proteomes" id="UP001322744">
    <property type="component" value="Chromosome"/>
</dbReference>
<sequence>MCTESKALATQYCPNFIEKVFIRRDNPIWPDASKSIVPPDDYMYQAPTKYCDVHKAPENLQQQDQTSLQPQGENQTLQGGTLEGQESEMQSGSGSSTQQGTGQTNQAESGSISQEQQTT</sequence>
<name>A0ABZ0TZR8_9FIRM</name>
<feature type="compositionally biased region" description="Low complexity" evidence="1">
    <location>
        <begin position="83"/>
        <end position="104"/>
    </location>
</feature>
<feature type="region of interest" description="Disordered" evidence="1">
    <location>
        <begin position="54"/>
        <end position="119"/>
    </location>
</feature>
<dbReference type="EMBL" id="CP139957">
    <property type="protein sequence ID" value="WPX08967.1"/>
    <property type="molecule type" value="Genomic_DNA"/>
</dbReference>
<reference evidence="2 3" key="1">
    <citation type="submission" date="2023-12" db="EMBL/GenBank/DDBJ databases">
        <authorList>
            <person name="Manesh M.J.H."/>
            <person name="Bing R.G."/>
            <person name="Willard D.J."/>
            <person name="Kelly R.M."/>
        </authorList>
    </citation>
    <scope>NUCLEOTIDE SEQUENCE [LARGE SCALE GENOMIC DNA]</scope>
    <source>
        <strain evidence="2 3">DSM 8977</strain>
    </source>
</reference>
<evidence type="ECO:0000313" key="2">
    <source>
        <dbReference type="EMBL" id="WPX08967.1"/>
    </source>
</evidence>
<feature type="compositionally biased region" description="Low complexity" evidence="1">
    <location>
        <begin position="61"/>
        <end position="71"/>
    </location>
</feature>